<dbReference type="STRING" id="39841.SAMN05660836_00630"/>
<dbReference type="Pfam" id="PF00271">
    <property type="entry name" value="Helicase_C"/>
    <property type="match status" value="1"/>
</dbReference>
<dbReference type="PROSITE" id="PS51192">
    <property type="entry name" value="HELICASE_ATP_BIND_1"/>
    <property type="match status" value="1"/>
</dbReference>
<dbReference type="SMART" id="SM00982">
    <property type="entry name" value="TRCF"/>
    <property type="match status" value="1"/>
</dbReference>
<dbReference type="InterPro" id="IPR005118">
    <property type="entry name" value="TRCF_C"/>
</dbReference>
<dbReference type="GO" id="GO:0006355">
    <property type="term" value="P:regulation of DNA-templated transcription"/>
    <property type="evidence" value="ECO:0007669"/>
    <property type="project" value="UniProtKB-UniRule"/>
</dbReference>
<evidence type="ECO:0000256" key="7">
    <source>
        <dbReference type="ARBA" id="ARBA00022840"/>
    </source>
</evidence>
<dbReference type="PANTHER" id="PTHR47964:SF1">
    <property type="entry name" value="ATP-DEPENDENT DNA HELICASE HOMOLOG RECG, CHLOROPLASTIC"/>
    <property type="match status" value="1"/>
</dbReference>
<reference evidence="16 17" key="1">
    <citation type="submission" date="2016-10" db="EMBL/GenBank/DDBJ databases">
        <authorList>
            <person name="de Groot N.N."/>
        </authorList>
    </citation>
    <scope>NUCLEOTIDE SEQUENCE [LARGE SCALE GENOMIC DNA]</scope>
    <source>
        <strain evidence="16 17">DSM 9990</strain>
    </source>
</reference>
<dbReference type="Pfam" id="PF02559">
    <property type="entry name" value="CarD_TRCF_RID"/>
    <property type="match status" value="1"/>
</dbReference>
<keyword evidence="6" id="KW-0347">Helicase</keyword>
<keyword evidence="9 13" id="KW-0234">DNA repair</keyword>
<dbReference type="Proteomes" id="UP000199611">
    <property type="component" value="Unassembled WGS sequence"/>
</dbReference>
<dbReference type="GO" id="GO:0005737">
    <property type="term" value="C:cytoplasm"/>
    <property type="evidence" value="ECO:0007669"/>
    <property type="project" value="UniProtKB-SubCell"/>
</dbReference>
<dbReference type="InterPro" id="IPR036101">
    <property type="entry name" value="CarD-like/TRCF_RID_sf"/>
</dbReference>
<dbReference type="Pfam" id="PF03461">
    <property type="entry name" value="TRCF"/>
    <property type="match status" value="1"/>
</dbReference>
<dbReference type="SMART" id="SM00487">
    <property type="entry name" value="DEXDc"/>
    <property type="match status" value="1"/>
</dbReference>
<protein>
    <recommendedName>
        <fullName evidence="12 13">Transcription-repair-coupling factor</fullName>
        <shortName evidence="13">TRCF</shortName>
        <ecNumber evidence="13">3.6.4.-</ecNumber>
    </recommendedName>
</protein>
<keyword evidence="4 13" id="KW-0227">DNA damage</keyword>
<evidence type="ECO:0000256" key="5">
    <source>
        <dbReference type="ARBA" id="ARBA00022801"/>
    </source>
</evidence>
<comment type="function">
    <text evidence="13">Couples transcription and DNA repair by recognizing RNA polymerase (RNAP) stalled at DNA lesions. Mediates ATP-dependent release of RNAP and its truncated transcript from the DNA, and recruitment of nucleotide excision repair machinery to the damaged site.</text>
</comment>
<evidence type="ECO:0000259" key="15">
    <source>
        <dbReference type="PROSITE" id="PS51194"/>
    </source>
</evidence>
<dbReference type="SMART" id="SM00490">
    <property type="entry name" value="HELICc"/>
    <property type="match status" value="1"/>
</dbReference>
<keyword evidence="7 13" id="KW-0067">ATP-binding</keyword>
<evidence type="ECO:0000256" key="11">
    <source>
        <dbReference type="ARBA" id="ARBA00061399"/>
    </source>
</evidence>
<evidence type="ECO:0000256" key="6">
    <source>
        <dbReference type="ARBA" id="ARBA00022806"/>
    </source>
</evidence>
<dbReference type="PANTHER" id="PTHR47964">
    <property type="entry name" value="ATP-DEPENDENT DNA HELICASE HOMOLOG RECG, CHLOROPLASTIC"/>
    <property type="match status" value="1"/>
</dbReference>
<keyword evidence="8 13" id="KW-0238">DNA-binding</keyword>
<evidence type="ECO:0000256" key="3">
    <source>
        <dbReference type="ARBA" id="ARBA00022741"/>
    </source>
</evidence>
<dbReference type="NCBIfam" id="TIGR00580">
    <property type="entry name" value="mfd"/>
    <property type="match status" value="1"/>
</dbReference>
<dbReference type="GO" id="GO:0003678">
    <property type="term" value="F:DNA helicase activity"/>
    <property type="evidence" value="ECO:0007669"/>
    <property type="project" value="TreeGrafter"/>
</dbReference>
<sequence>MPHLTEATESFSPGNSASRSANLETLWRTLSSLKGQVSLHGLNLSALGYVSVRLLSLAKAHIVLVVPEEKEQELLTEGVEFFLQNRNAKREEAAFSERLLVFPPKFAYRGVWSGQAHDAAQRMKTLTRLLWNNTPGIFVVPARSLLEKTLPREVLEESLMHIRVGEELPADFEQVVYSWGYVRVNLVEEPGDWSRRGDLYDLYTPLYTWPIRIEVWGNQVESIRFFHPSSQRSLGKADDVFIVPCREIIVDEEARERASRILMEDVEAGLVEASALPYWLKRINDGSWKDNERMIGTCYESLGILSDYFPVNSIWIWWDADRTESVLREYYDQQLSELLGSGDGKRREQEWRQPVDRWLESPEAIYRSLKSFRHIWCDDLRYSDESERPVIRVDVRGMEFLKESLRAVRPGERLLEPLVRSLTAWKESHVRAVIVCGHKHRAERLKQLLSEYDLPVDLLDGPAAWESLPPGSLFITTGRLSRGFEWPAEYMAVLSEEELFGRGRRSRRGGSGVKGIALSSFQDLSEGDYVVHVDHGIGRYRGLVRLKSEGFEGDFLLIEYMDEDKLYVPVEKLHKVQKYVGVDDAPPRIDRLGGKHWETAKKKARESAEKIAEELLRIYALRQVKEGYAFSPPDRLYHEFEALFPFEETPDQLKAIEDVLADMMSPRPADRLICGDVGFGKTEVALRAAFKAVMDGKQVAVLVPTTVLAEQHFRTFSERFAPFPVTVELLSRFRTPAQQKKVIEGLKKGTVDIVIGTHRLLQRDVAFRDLGLLIIDEEHRFGVKHKERLKELRVSVDVITLTATPIPRTLHMALSGIRDLSVIETPPEDRKAVKTFLIDFDEAVIRDAIRKELSRGGQVFFVHNHVQNIQQMAEFIRKLVPEARVGVAHGQMKERELEKAMMAFVRGETDVLVCTTIIESGLDIPRANTIIINRADRFGLAQMYQLRGRVGRSDEQAYAYLIIPGEHLITKDARKRLRALLDFSDLGSGFKIAMNDLQIRGGGTILGSAQSGHIAAVGYELYLELVQEMIRRLKGDSPEEVPEPEIKVAASAFLPDEYIPDTSQRLVAYKKLASASTEEDINELVKEWRDRFGTLPTQAKNLIMLAKIRLLMKELGILRIEETGERFRICFVKKDEEGKFSSWASDKGISVHKHPEGGLLISVPHEKMLYRLAFLKRTLHSFWERDRSEKKSLKA</sequence>
<evidence type="ECO:0000256" key="4">
    <source>
        <dbReference type="ARBA" id="ARBA00022763"/>
    </source>
</evidence>
<dbReference type="EMBL" id="FOUU01000001">
    <property type="protein sequence ID" value="SFM51866.1"/>
    <property type="molecule type" value="Genomic_DNA"/>
</dbReference>
<comment type="similarity">
    <text evidence="11 13">In the C-terminal section; belongs to the helicase family. RecG subfamily.</text>
</comment>
<dbReference type="GO" id="GO:0016787">
    <property type="term" value="F:hydrolase activity"/>
    <property type="evidence" value="ECO:0007669"/>
    <property type="project" value="UniProtKB-KW"/>
</dbReference>
<dbReference type="InterPro" id="IPR047112">
    <property type="entry name" value="RecG/Mfd"/>
</dbReference>
<organism evidence="16 17">
    <name type="scientific">Thermodesulforhabdus norvegica</name>
    <dbReference type="NCBI Taxonomy" id="39841"/>
    <lineage>
        <taxon>Bacteria</taxon>
        <taxon>Pseudomonadati</taxon>
        <taxon>Thermodesulfobacteriota</taxon>
        <taxon>Syntrophobacteria</taxon>
        <taxon>Syntrophobacterales</taxon>
        <taxon>Thermodesulforhabdaceae</taxon>
        <taxon>Thermodesulforhabdus</taxon>
    </lineage>
</organism>
<evidence type="ECO:0000259" key="14">
    <source>
        <dbReference type="PROSITE" id="PS51192"/>
    </source>
</evidence>
<dbReference type="InterPro" id="IPR041471">
    <property type="entry name" value="UvrB_inter"/>
</dbReference>
<evidence type="ECO:0000256" key="1">
    <source>
        <dbReference type="ARBA" id="ARBA00004496"/>
    </source>
</evidence>
<evidence type="ECO:0000256" key="8">
    <source>
        <dbReference type="ARBA" id="ARBA00023125"/>
    </source>
</evidence>
<dbReference type="InterPro" id="IPR037235">
    <property type="entry name" value="TRCF-like_C_D7"/>
</dbReference>
<keyword evidence="5 13" id="KW-0378">Hydrolase</keyword>
<keyword evidence="3 13" id="KW-0547">Nucleotide-binding</keyword>
<dbReference type="GO" id="GO:0005524">
    <property type="term" value="F:ATP binding"/>
    <property type="evidence" value="ECO:0007669"/>
    <property type="project" value="UniProtKB-UniRule"/>
</dbReference>
<proteinExistence type="inferred from homology"/>
<evidence type="ECO:0000256" key="2">
    <source>
        <dbReference type="ARBA" id="ARBA00022490"/>
    </source>
</evidence>
<dbReference type="AlphaFoldDB" id="A0A1I4RIJ5"/>
<dbReference type="SUPFAM" id="SSF143517">
    <property type="entry name" value="TRCF domain-like"/>
    <property type="match status" value="1"/>
</dbReference>
<evidence type="ECO:0000256" key="12">
    <source>
        <dbReference type="ARBA" id="ARBA00070128"/>
    </source>
</evidence>
<dbReference type="EC" id="3.6.4.-" evidence="13"/>
<dbReference type="InterPro" id="IPR011545">
    <property type="entry name" value="DEAD/DEAH_box_helicase_dom"/>
</dbReference>
<dbReference type="Gene3D" id="3.90.1150.50">
    <property type="entry name" value="Transcription-repair-coupling factor, D7 domain"/>
    <property type="match status" value="1"/>
</dbReference>
<dbReference type="InterPro" id="IPR003711">
    <property type="entry name" value="CarD-like/TRCF_RID"/>
</dbReference>
<keyword evidence="17" id="KW-1185">Reference proteome</keyword>
<comment type="similarity">
    <text evidence="10 13">In the N-terminal section; belongs to the UvrB family.</text>
</comment>
<evidence type="ECO:0000313" key="16">
    <source>
        <dbReference type="EMBL" id="SFM51866.1"/>
    </source>
</evidence>
<accession>A0A1I4RIJ5</accession>
<dbReference type="GO" id="GO:0003684">
    <property type="term" value="F:damaged DNA binding"/>
    <property type="evidence" value="ECO:0007669"/>
    <property type="project" value="InterPro"/>
</dbReference>
<evidence type="ECO:0000256" key="10">
    <source>
        <dbReference type="ARBA" id="ARBA00061104"/>
    </source>
</evidence>
<dbReference type="Pfam" id="PF17757">
    <property type="entry name" value="UvrB_inter"/>
    <property type="match status" value="1"/>
</dbReference>
<dbReference type="FunFam" id="3.40.50.300:FF:000546">
    <property type="entry name" value="Transcription-repair-coupling factor"/>
    <property type="match status" value="1"/>
</dbReference>
<dbReference type="HAMAP" id="MF_00969">
    <property type="entry name" value="TRCF"/>
    <property type="match status" value="1"/>
</dbReference>
<dbReference type="CDD" id="cd17991">
    <property type="entry name" value="DEXHc_TRCF"/>
    <property type="match status" value="1"/>
</dbReference>
<comment type="subcellular location">
    <subcellularLocation>
        <location evidence="1 13">Cytoplasm</location>
    </subcellularLocation>
</comment>
<evidence type="ECO:0000313" key="17">
    <source>
        <dbReference type="Proteomes" id="UP000199611"/>
    </source>
</evidence>
<dbReference type="InterPro" id="IPR027417">
    <property type="entry name" value="P-loop_NTPase"/>
</dbReference>
<keyword evidence="2 13" id="KW-0963">Cytoplasm</keyword>
<feature type="domain" description="Helicase C-terminal" evidence="15">
    <location>
        <begin position="844"/>
        <end position="998"/>
    </location>
</feature>
<dbReference type="InterPro" id="IPR014001">
    <property type="entry name" value="Helicase_ATP-bd"/>
</dbReference>
<gene>
    <name evidence="13" type="primary">mfd</name>
    <name evidence="16" type="ORF">SAMN05660836_00630</name>
</gene>
<dbReference type="Gene3D" id="3.40.50.300">
    <property type="entry name" value="P-loop containing nucleotide triphosphate hydrolases"/>
    <property type="match status" value="2"/>
</dbReference>
<dbReference type="RefSeq" id="WP_093393393.1">
    <property type="nucleotide sequence ID" value="NZ_FOUU01000001.1"/>
</dbReference>
<dbReference type="Gene3D" id="3.40.50.11180">
    <property type="match status" value="1"/>
</dbReference>
<dbReference type="SUPFAM" id="SSF52540">
    <property type="entry name" value="P-loop containing nucleoside triphosphate hydrolases"/>
    <property type="match status" value="4"/>
</dbReference>
<evidence type="ECO:0000256" key="13">
    <source>
        <dbReference type="HAMAP-Rule" id="MF_00969"/>
    </source>
</evidence>
<dbReference type="OrthoDB" id="9804325at2"/>
<feature type="domain" description="Helicase ATP-binding" evidence="14">
    <location>
        <begin position="662"/>
        <end position="823"/>
    </location>
</feature>
<dbReference type="Pfam" id="PF00270">
    <property type="entry name" value="DEAD"/>
    <property type="match status" value="1"/>
</dbReference>
<dbReference type="SUPFAM" id="SSF141259">
    <property type="entry name" value="CarD-like"/>
    <property type="match status" value="1"/>
</dbReference>
<dbReference type="PROSITE" id="PS51194">
    <property type="entry name" value="HELICASE_CTER"/>
    <property type="match status" value="1"/>
</dbReference>
<dbReference type="InterPro" id="IPR004576">
    <property type="entry name" value="Mfd"/>
</dbReference>
<dbReference type="Gene3D" id="3.30.2060.10">
    <property type="entry name" value="Penicillin-binding protein 1b domain"/>
    <property type="match status" value="1"/>
</dbReference>
<dbReference type="GO" id="GO:0000716">
    <property type="term" value="P:transcription-coupled nucleotide-excision repair, DNA damage recognition"/>
    <property type="evidence" value="ECO:0007669"/>
    <property type="project" value="UniProtKB-UniRule"/>
</dbReference>
<dbReference type="InterPro" id="IPR001650">
    <property type="entry name" value="Helicase_C-like"/>
</dbReference>
<evidence type="ECO:0000256" key="9">
    <source>
        <dbReference type="ARBA" id="ARBA00023204"/>
    </source>
</evidence>
<dbReference type="Gene3D" id="2.40.10.170">
    <property type="match status" value="1"/>
</dbReference>
<name>A0A1I4RIJ5_9BACT</name>
<dbReference type="SMART" id="SM01058">
    <property type="entry name" value="CarD_TRCF"/>
    <property type="match status" value="1"/>
</dbReference>